<evidence type="ECO:0000256" key="6">
    <source>
        <dbReference type="PIRSR" id="PIRSR004846-1"/>
    </source>
</evidence>
<name>A0A1G8PSX5_9RHOB</name>
<dbReference type="PANTHER" id="PTHR30632">
    <property type="entry name" value="MOLYBDATE-BINDING PERIPLASMIC PROTEIN"/>
    <property type="match status" value="1"/>
</dbReference>
<comment type="subunit">
    <text evidence="5">The complex is composed of two ATP-binding proteins (ModC), two transmembrane proteins (ModB) and a solute-binding protein (ModA).</text>
</comment>
<keyword evidence="9" id="KW-1185">Reference proteome</keyword>
<sequence length="257" mass="26357">MKQHIAALAMAVWSVLPAHPAQAGDVLVFAASSVKEALEEACDAWSERSGNRAVISLAGSSTLARQIQAGAPADLLLSANENWMNVLEADGLLREGTRTDLLANSLVVIAGDPAADPLDLLSPDALATRLGDGRLAMALVDAVPAGIYGKAALETLGLWNSVAPRVAQADNVRAALALVAAGEAPLGIVYATDARAEPRVGVVATIPADTHPPIRYPLAVMNDAGAPAAELARFLAGAEAGEIFRAHGFEIPAQGAQ</sequence>
<dbReference type="GO" id="GO:0015689">
    <property type="term" value="P:molybdate ion transport"/>
    <property type="evidence" value="ECO:0007669"/>
    <property type="project" value="InterPro"/>
</dbReference>
<dbReference type="GO" id="GO:0030288">
    <property type="term" value="C:outer membrane-bounded periplasmic space"/>
    <property type="evidence" value="ECO:0007669"/>
    <property type="project" value="TreeGrafter"/>
</dbReference>
<evidence type="ECO:0000256" key="4">
    <source>
        <dbReference type="ARBA" id="ARBA00022729"/>
    </source>
</evidence>
<feature type="chain" id="PRO_5011753023" evidence="7">
    <location>
        <begin position="24"/>
        <end position="257"/>
    </location>
</feature>
<dbReference type="OrthoDB" id="9785015at2"/>
<dbReference type="Pfam" id="PF13531">
    <property type="entry name" value="SBP_bac_11"/>
    <property type="match status" value="1"/>
</dbReference>
<keyword evidence="2 6" id="KW-0500">Molybdenum</keyword>
<evidence type="ECO:0000256" key="7">
    <source>
        <dbReference type="SAM" id="SignalP"/>
    </source>
</evidence>
<dbReference type="STRING" id="571298.SAMN04488026_100993"/>
<dbReference type="NCBIfam" id="TIGR01256">
    <property type="entry name" value="modA"/>
    <property type="match status" value="1"/>
</dbReference>
<dbReference type="SUPFAM" id="SSF53850">
    <property type="entry name" value="Periplasmic binding protein-like II"/>
    <property type="match status" value="1"/>
</dbReference>
<dbReference type="PIRSF" id="PIRSF004846">
    <property type="entry name" value="ModA"/>
    <property type="match status" value="1"/>
</dbReference>
<reference evidence="8 9" key="1">
    <citation type="submission" date="2016-10" db="EMBL/GenBank/DDBJ databases">
        <authorList>
            <person name="de Groot N.N."/>
        </authorList>
    </citation>
    <scope>NUCLEOTIDE SEQUENCE [LARGE SCALE GENOMIC DNA]</scope>
    <source>
        <strain evidence="8 9">DSM 25294</strain>
    </source>
</reference>
<feature type="binding site" evidence="6">
    <location>
        <position position="190"/>
    </location>
    <ligand>
        <name>molybdate</name>
        <dbReference type="ChEBI" id="CHEBI:36264"/>
    </ligand>
</feature>
<feature type="binding site" evidence="6">
    <location>
        <position position="60"/>
    </location>
    <ligand>
        <name>molybdate</name>
        <dbReference type="ChEBI" id="CHEBI:36264"/>
    </ligand>
</feature>
<evidence type="ECO:0000313" key="8">
    <source>
        <dbReference type="EMBL" id="SDI95604.1"/>
    </source>
</evidence>
<feature type="signal peptide" evidence="7">
    <location>
        <begin position="1"/>
        <end position="23"/>
    </location>
</feature>
<feature type="binding site" evidence="6">
    <location>
        <position position="172"/>
    </location>
    <ligand>
        <name>molybdate</name>
        <dbReference type="ChEBI" id="CHEBI:36264"/>
    </ligand>
</feature>
<evidence type="ECO:0000256" key="5">
    <source>
        <dbReference type="ARBA" id="ARBA00062515"/>
    </source>
</evidence>
<dbReference type="GO" id="GO:1901359">
    <property type="term" value="F:tungstate binding"/>
    <property type="evidence" value="ECO:0007669"/>
    <property type="project" value="UniProtKB-ARBA"/>
</dbReference>
<comment type="similarity">
    <text evidence="1">Belongs to the bacterial solute-binding protein ModA family.</text>
</comment>
<dbReference type="AlphaFoldDB" id="A0A1G8PSX5"/>
<dbReference type="InterPro" id="IPR005950">
    <property type="entry name" value="ModA"/>
</dbReference>
<evidence type="ECO:0000256" key="2">
    <source>
        <dbReference type="ARBA" id="ARBA00022505"/>
    </source>
</evidence>
<evidence type="ECO:0000256" key="1">
    <source>
        <dbReference type="ARBA" id="ARBA00009175"/>
    </source>
</evidence>
<dbReference type="GO" id="GO:0046872">
    <property type="term" value="F:metal ion binding"/>
    <property type="evidence" value="ECO:0007669"/>
    <property type="project" value="UniProtKB-KW"/>
</dbReference>
<evidence type="ECO:0000313" key="9">
    <source>
        <dbReference type="Proteomes" id="UP000199382"/>
    </source>
</evidence>
<gene>
    <name evidence="8" type="ORF">SAMN04488026_100993</name>
</gene>
<keyword evidence="4 7" id="KW-0732">Signal</keyword>
<dbReference type="FunFam" id="3.40.190.10:FF:000035">
    <property type="entry name" value="Molybdate ABC transporter substrate-binding protein"/>
    <property type="match status" value="1"/>
</dbReference>
<dbReference type="PANTHER" id="PTHR30632:SF17">
    <property type="entry name" value="MOLYBDATE-BINDING PROTEIN MODA"/>
    <property type="match status" value="1"/>
</dbReference>
<dbReference type="GO" id="GO:0030973">
    <property type="term" value="F:molybdate ion binding"/>
    <property type="evidence" value="ECO:0007669"/>
    <property type="project" value="TreeGrafter"/>
</dbReference>
<protein>
    <submittedName>
        <fullName evidence="8">Molybdate transport system substrate-binding protein</fullName>
    </submittedName>
</protein>
<dbReference type="InterPro" id="IPR050682">
    <property type="entry name" value="ModA/WtpA"/>
</dbReference>
<dbReference type="EMBL" id="FNEK01000009">
    <property type="protein sequence ID" value="SDI95604.1"/>
    <property type="molecule type" value="Genomic_DNA"/>
</dbReference>
<evidence type="ECO:0000256" key="3">
    <source>
        <dbReference type="ARBA" id="ARBA00022723"/>
    </source>
</evidence>
<dbReference type="RefSeq" id="WP_093151924.1">
    <property type="nucleotide sequence ID" value="NZ_FNEK01000009.1"/>
</dbReference>
<organism evidence="8 9">
    <name type="scientific">Aliiruegeria lutimaris</name>
    <dbReference type="NCBI Taxonomy" id="571298"/>
    <lineage>
        <taxon>Bacteria</taxon>
        <taxon>Pseudomonadati</taxon>
        <taxon>Pseudomonadota</taxon>
        <taxon>Alphaproteobacteria</taxon>
        <taxon>Rhodobacterales</taxon>
        <taxon>Roseobacteraceae</taxon>
        <taxon>Aliiruegeria</taxon>
    </lineage>
</organism>
<accession>A0A1G8PSX5</accession>
<feature type="binding site" evidence="6">
    <location>
        <position position="33"/>
    </location>
    <ligand>
        <name>molybdate</name>
        <dbReference type="ChEBI" id="CHEBI:36264"/>
    </ligand>
</feature>
<keyword evidence="3 6" id="KW-0479">Metal-binding</keyword>
<dbReference type="Gene3D" id="3.40.190.10">
    <property type="entry name" value="Periplasmic binding protein-like II"/>
    <property type="match status" value="2"/>
</dbReference>
<feature type="binding site" evidence="6">
    <location>
        <position position="145"/>
    </location>
    <ligand>
        <name>molybdate</name>
        <dbReference type="ChEBI" id="CHEBI:36264"/>
    </ligand>
</feature>
<dbReference type="Proteomes" id="UP000199382">
    <property type="component" value="Unassembled WGS sequence"/>
</dbReference>
<proteinExistence type="inferred from homology"/>